<name>A0A1G9VJ00_9EURY</name>
<dbReference type="Proteomes" id="UP000199370">
    <property type="component" value="Unassembled WGS sequence"/>
</dbReference>
<organism evidence="6 7">
    <name type="scientific">Haloarchaeobius iranensis</name>
    <dbReference type="NCBI Taxonomy" id="996166"/>
    <lineage>
        <taxon>Archaea</taxon>
        <taxon>Methanobacteriati</taxon>
        <taxon>Methanobacteriota</taxon>
        <taxon>Stenosarchaea group</taxon>
        <taxon>Halobacteria</taxon>
        <taxon>Halobacteriales</taxon>
        <taxon>Halorubellaceae</taxon>
        <taxon>Haloarchaeobius</taxon>
    </lineage>
</organism>
<evidence type="ECO:0000259" key="5">
    <source>
        <dbReference type="Pfam" id="PF01975"/>
    </source>
</evidence>
<evidence type="ECO:0000256" key="4">
    <source>
        <dbReference type="HAMAP-Rule" id="MF_00060"/>
    </source>
</evidence>
<dbReference type="NCBIfam" id="TIGR00087">
    <property type="entry name" value="surE"/>
    <property type="match status" value="1"/>
</dbReference>
<comment type="cofactor">
    <cofactor evidence="4">
        <name>a divalent metal cation</name>
        <dbReference type="ChEBI" id="CHEBI:60240"/>
    </cofactor>
    <text evidence="4">Binds 1 divalent metal cation per subunit.</text>
</comment>
<comment type="catalytic activity">
    <reaction evidence="4">
        <text>a ribonucleoside 5'-phosphate + H2O = a ribonucleoside + phosphate</text>
        <dbReference type="Rhea" id="RHEA:12484"/>
        <dbReference type="ChEBI" id="CHEBI:15377"/>
        <dbReference type="ChEBI" id="CHEBI:18254"/>
        <dbReference type="ChEBI" id="CHEBI:43474"/>
        <dbReference type="ChEBI" id="CHEBI:58043"/>
        <dbReference type="EC" id="3.1.3.5"/>
    </reaction>
</comment>
<dbReference type="InterPro" id="IPR030048">
    <property type="entry name" value="SurE"/>
</dbReference>
<accession>A0A1G9VJ00</accession>
<evidence type="ECO:0000256" key="1">
    <source>
        <dbReference type="ARBA" id="ARBA00011062"/>
    </source>
</evidence>
<dbReference type="EMBL" id="FNIA01000006">
    <property type="protein sequence ID" value="SDM72139.1"/>
    <property type="molecule type" value="Genomic_DNA"/>
</dbReference>
<dbReference type="AlphaFoldDB" id="A0A1G9VJ00"/>
<evidence type="ECO:0000313" key="6">
    <source>
        <dbReference type="EMBL" id="SDM72139.1"/>
    </source>
</evidence>
<dbReference type="InterPro" id="IPR002828">
    <property type="entry name" value="SurE-like_Pase/nucleotidase"/>
</dbReference>
<keyword evidence="2 4" id="KW-0479">Metal-binding</keyword>
<dbReference type="RefSeq" id="WP_089732342.1">
    <property type="nucleotide sequence ID" value="NZ_FNIA01000006.1"/>
</dbReference>
<keyword evidence="4" id="KW-0547">Nucleotide-binding</keyword>
<feature type="binding site" evidence="4">
    <location>
        <position position="9"/>
    </location>
    <ligand>
        <name>a divalent metal cation</name>
        <dbReference type="ChEBI" id="CHEBI:60240"/>
    </ligand>
</feature>
<keyword evidence="4" id="KW-0963">Cytoplasm</keyword>
<comment type="similarity">
    <text evidence="1 4">Belongs to the SurE nucleotidase family.</text>
</comment>
<dbReference type="HAMAP" id="MF_00060">
    <property type="entry name" value="SurE"/>
    <property type="match status" value="1"/>
</dbReference>
<dbReference type="GO" id="GO:0000166">
    <property type="term" value="F:nucleotide binding"/>
    <property type="evidence" value="ECO:0007669"/>
    <property type="project" value="UniProtKB-KW"/>
</dbReference>
<dbReference type="GO" id="GO:0005737">
    <property type="term" value="C:cytoplasm"/>
    <property type="evidence" value="ECO:0007669"/>
    <property type="project" value="UniProtKB-SubCell"/>
</dbReference>
<evidence type="ECO:0000256" key="3">
    <source>
        <dbReference type="ARBA" id="ARBA00022801"/>
    </source>
</evidence>
<comment type="function">
    <text evidence="4">Nucleotidase that shows phosphatase activity on nucleoside 5'-monophosphates.</text>
</comment>
<evidence type="ECO:0000313" key="7">
    <source>
        <dbReference type="Proteomes" id="UP000199370"/>
    </source>
</evidence>
<feature type="binding site" evidence="4">
    <location>
        <position position="10"/>
    </location>
    <ligand>
        <name>a divalent metal cation</name>
        <dbReference type="ChEBI" id="CHEBI:60240"/>
    </ligand>
</feature>
<evidence type="ECO:0000256" key="2">
    <source>
        <dbReference type="ARBA" id="ARBA00022723"/>
    </source>
</evidence>
<dbReference type="STRING" id="996166.SAMN05192554_106140"/>
<sequence>MTDILLTNDDGIDGDGLAALREELLDIGDVTVVAPADNQSGVGRKRSRYTTRESHEWGYAIAGTPADCVAYGLRGLDREFDLVVSGCNHGPNMGSYVLGRSGTVGAAVEAAYLGTPAVAVSAYHNVEFFTHPAAEFDFSEPTRVAGELTRAALDADVFEAVDILNVNAPCDATDPRLRVTHPHDDFDVRVEHRSVEESEVEDLPVDVEADDELVALNDKFWPHVENWENPMTEADSVRDRYPVGSDRRAVVDGEVSVSPLTAPHEAAHHEKLDAIVEQLNLS</sequence>
<feature type="binding site" evidence="4">
    <location>
        <position position="88"/>
    </location>
    <ligand>
        <name>a divalent metal cation</name>
        <dbReference type="ChEBI" id="CHEBI:60240"/>
    </ligand>
</feature>
<dbReference type="Gene3D" id="3.40.1210.10">
    <property type="entry name" value="Survival protein SurE-like phosphatase/nucleotidase"/>
    <property type="match status" value="1"/>
</dbReference>
<dbReference type="SUPFAM" id="SSF64167">
    <property type="entry name" value="SurE-like"/>
    <property type="match status" value="1"/>
</dbReference>
<gene>
    <name evidence="4" type="primary">surE</name>
    <name evidence="6" type="ORF">SAMN05192554_106140</name>
</gene>
<proteinExistence type="inferred from homology"/>
<keyword evidence="3 4" id="KW-0378">Hydrolase</keyword>
<dbReference type="GO" id="GO:0008253">
    <property type="term" value="F:5'-nucleotidase activity"/>
    <property type="evidence" value="ECO:0007669"/>
    <property type="project" value="UniProtKB-UniRule"/>
</dbReference>
<dbReference type="Pfam" id="PF01975">
    <property type="entry name" value="SurE"/>
    <property type="match status" value="1"/>
</dbReference>
<dbReference type="PANTHER" id="PTHR30457:SF0">
    <property type="entry name" value="PHOSPHATASE, PUTATIVE (AFU_ORTHOLOGUE AFUA_4G01070)-RELATED"/>
    <property type="match status" value="1"/>
</dbReference>
<dbReference type="GO" id="GO:0046872">
    <property type="term" value="F:metal ion binding"/>
    <property type="evidence" value="ECO:0007669"/>
    <property type="project" value="UniProtKB-UniRule"/>
</dbReference>
<dbReference type="PANTHER" id="PTHR30457">
    <property type="entry name" value="5'-NUCLEOTIDASE SURE"/>
    <property type="match status" value="1"/>
</dbReference>
<dbReference type="EC" id="3.1.3.5" evidence="4"/>
<feature type="binding site" evidence="4">
    <location>
        <position position="40"/>
    </location>
    <ligand>
        <name>a divalent metal cation</name>
        <dbReference type="ChEBI" id="CHEBI:60240"/>
    </ligand>
</feature>
<dbReference type="InterPro" id="IPR036523">
    <property type="entry name" value="SurE-like_sf"/>
</dbReference>
<comment type="subcellular location">
    <subcellularLocation>
        <location evidence="4">Cytoplasm</location>
    </subcellularLocation>
</comment>
<feature type="domain" description="Survival protein SurE-like phosphatase/nucleotidase" evidence="5">
    <location>
        <begin position="4"/>
        <end position="181"/>
    </location>
</feature>
<keyword evidence="7" id="KW-1185">Reference proteome</keyword>
<protein>
    <recommendedName>
        <fullName evidence="4">5'-nucleotidase SurE</fullName>
        <ecNumber evidence="4">3.1.3.5</ecNumber>
    </recommendedName>
    <alternativeName>
        <fullName evidence="4">Nucleoside 5'-monophosphate phosphohydrolase</fullName>
    </alternativeName>
</protein>
<dbReference type="OrthoDB" id="26873at2157"/>
<reference evidence="6 7" key="1">
    <citation type="submission" date="2016-10" db="EMBL/GenBank/DDBJ databases">
        <authorList>
            <person name="de Groot N.N."/>
        </authorList>
    </citation>
    <scope>NUCLEOTIDE SEQUENCE [LARGE SCALE GENOMIC DNA]</scope>
    <source>
        <strain evidence="7">EB21,IBRC-M 10013,KCTC 4048</strain>
    </source>
</reference>